<dbReference type="KEGG" id="vpd:VAPA_1c02670"/>
<dbReference type="EMBL" id="CP003911">
    <property type="protein sequence ID" value="AGU47397.1"/>
    <property type="molecule type" value="Genomic_DNA"/>
</dbReference>
<dbReference type="SUPFAM" id="SSF101898">
    <property type="entry name" value="NHL repeat"/>
    <property type="match status" value="1"/>
</dbReference>
<accession>T1X3A3</accession>
<dbReference type="AlphaFoldDB" id="T1X3A3"/>
<dbReference type="OrthoDB" id="5560405at2"/>
<reference evidence="2 3" key="1">
    <citation type="submission" date="2012-10" db="EMBL/GenBank/DDBJ databases">
        <title>Genome sequence of Variovorax paradoxus B4.</title>
        <authorList>
            <person name="Schuldes J."/>
            <person name="Brandt U."/>
            <person name="Hiessl S."/>
            <person name="Wuebbeler J.H."/>
            <person name="Thuermer A."/>
            <person name="Steinbuechel A."/>
            <person name="Daniel R."/>
        </authorList>
    </citation>
    <scope>NUCLEOTIDE SEQUENCE [LARGE SCALE GENOMIC DNA]</scope>
    <source>
        <strain evidence="2 3">B4</strain>
    </source>
</reference>
<evidence type="ECO:0000313" key="2">
    <source>
        <dbReference type="EMBL" id="AGU47397.1"/>
    </source>
</evidence>
<dbReference type="Gene3D" id="2.120.10.30">
    <property type="entry name" value="TolB, C-terminal domain"/>
    <property type="match status" value="1"/>
</dbReference>
<feature type="domain" description="DUF3616" evidence="1">
    <location>
        <begin position="148"/>
        <end position="283"/>
    </location>
</feature>
<evidence type="ECO:0000313" key="3">
    <source>
        <dbReference type="Proteomes" id="UP000016223"/>
    </source>
</evidence>
<dbReference type="InterPro" id="IPR022060">
    <property type="entry name" value="DUF3616"/>
</dbReference>
<dbReference type="HOGENOM" id="CLU_064479_0_0_4"/>
<gene>
    <name evidence="2" type="ORF">VAPA_1c02670</name>
</gene>
<dbReference type="Pfam" id="PF12275">
    <property type="entry name" value="DUF3616"/>
    <property type="match status" value="1"/>
</dbReference>
<name>T1X3A3_VARPD</name>
<protein>
    <recommendedName>
        <fullName evidence="1">DUF3616 domain-containing protein</fullName>
    </recommendedName>
</protein>
<evidence type="ECO:0000259" key="1">
    <source>
        <dbReference type="Pfam" id="PF12275"/>
    </source>
</evidence>
<organism evidence="2 3">
    <name type="scientific">Variovorax paradoxus B4</name>
    <dbReference type="NCBI Taxonomy" id="1246301"/>
    <lineage>
        <taxon>Bacteria</taxon>
        <taxon>Pseudomonadati</taxon>
        <taxon>Pseudomonadota</taxon>
        <taxon>Betaproteobacteria</taxon>
        <taxon>Burkholderiales</taxon>
        <taxon>Comamonadaceae</taxon>
        <taxon>Variovorax</taxon>
    </lineage>
</organism>
<dbReference type="Proteomes" id="UP000016223">
    <property type="component" value="Chromosome 1"/>
</dbReference>
<proteinExistence type="predicted"/>
<sequence>MAHKKPPTFQPLVGIYEPSAIQQLPDGRFLVVEDEKRHPFSLVMFGADGSVHSTELTAGLFQIFSDFWKLDDLEGLALDRAGFVYAITSHSRDDEGDEKKSRERLVRFRVEGSRVVGPKVVDGLKRALTAKHPELASAAKIRDVKTGGGLNIEALEISPDQQRLMIGFRSPLRGGRALIASVENPHELFEADEAPRVAADLDALDLGGHGIRGLSYAPSLGEYLVISGPVSREPSQFALWLWNGQQGGAPRRVTVPGLQGLERAEGVSPAVIDGVVQIIIVSDDGNRKAERSANYLLLELEQLQTAP</sequence>
<dbReference type="InterPro" id="IPR011042">
    <property type="entry name" value="6-blade_b-propeller_TolB-like"/>
</dbReference>